<dbReference type="InterPro" id="IPR005174">
    <property type="entry name" value="KIB1-4_b-propeller"/>
</dbReference>
<gene>
    <name evidence="2" type="ORF">M0R45_032748</name>
</gene>
<keyword evidence="3" id="KW-1185">Reference proteome</keyword>
<dbReference type="SUPFAM" id="SSF81383">
    <property type="entry name" value="F-box domain"/>
    <property type="match status" value="1"/>
</dbReference>
<evidence type="ECO:0000313" key="2">
    <source>
        <dbReference type="EMBL" id="KAK9924378.1"/>
    </source>
</evidence>
<dbReference type="PANTHER" id="PTHR44259">
    <property type="entry name" value="OS07G0183000 PROTEIN-RELATED"/>
    <property type="match status" value="1"/>
</dbReference>
<dbReference type="PANTHER" id="PTHR44259:SF107">
    <property type="entry name" value="F-BOX PROTEIN SKIP23-LIKE"/>
    <property type="match status" value="1"/>
</dbReference>
<dbReference type="Pfam" id="PF00646">
    <property type="entry name" value="F-box"/>
    <property type="match status" value="1"/>
</dbReference>
<dbReference type="Pfam" id="PF03478">
    <property type="entry name" value="Beta-prop_KIB1-4"/>
    <property type="match status" value="1"/>
</dbReference>
<reference evidence="2 3" key="1">
    <citation type="journal article" date="2023" name="G3 (Bethesda)">
        <title>A chromosome-length genome assembly and annotation of blackberry (Rubus argutus, cv. 'Hillquist').</title>
        <authorList>
            <person name="Bruna T."/>
            <person name="Aryal R."/>
            <person name="Dudchenko O."/>
            <person name="Sargent D.J."/>
            <person name="Mead D."/>
            <person name="Buti M."/>
            <person name="Cavallini A."/>
            <person name="Hytonen T."/>
            <person name="Andres J."/>
            <person name="Pham M."/>
            <person name="Weisz D."/>
            <person name="Mascagni F."/>
            <person name="Usai G."/>
            <person name="Natali L."/>
            <person name="Bassil N."/>
            <person name="Fernandez G.E."/>
            <person name="Lomsadze A."/>
            <person name="Armour M."/>
            <person name="Olukolu B."/>
            <person name="Poorten T."/>
            <person name="Britton C."/>
            <person name="Davik J."/>
            <person name="Ashrafi H."/>
            <person name="Aiden E.L."/>
            <person name="Borodovsky M."/>
            <person name="Worthington M."/>
        </authorList>
    </citation>
    <scope>NUCLEOTIDE SEQUENCE [LARGE SCALE GENOMIC DNA]</scope>
    <source>
        <strain evidence="2">PI 553951</strain>
    </source>
</reference>
<protein>
    <recommendedName>
        <fullName evidence="1">F-box domain-containing protein</fullName>
    </recommendedName>
</protein>
<dbReference type="Gene3D" id="1.20.1280.50">
    <property type="match status" value="1"/>
</dbReference>
<accession>A0AAW1WJM7</accession>
<dbReference type="InterPro" id="IPR050942">
    <property type="entry name" value="F-box_BR-signaling"/>
</dbReference>
<dbReference type="Proteomes" id="UP001457282">
    <property type="component" value="Unassembled WGS sequence"/>
</dbReference>
<dbReference type="EMBL" id="JBEDUW010000006">
    <property type="protein sequence ID" value="KAK9924378.1"/>
    <property type="molecule type" value="Genomic_DNA"/>
</dbReference>
<organism evidence="2 3">
    <name type="scientific">Rubus argutus</name>
    <name type="common">Southern blackberry</name>
    <dbReference type="NCBI Taxonomy" id="59490"/>
    <lineage>
        <taxon>Eukaryota</taxon>
        <taxon>Viridiplantae</taxon>
        <taxon>Streptophyta</taxon>
        <taxon>Embryophyta</taxon>
        <taxon>Tracheophyta</taxon>
        <taxon>Spermatophyta</taxon>
        <taxon>Magnoliopsida</taxon>
        <taxon>eudicotyledons</taxon>
        <taxon>Gunneridae</taxon>
        <taxon>Pentapetalae</taxon>
        <taxon>rosids</taxon>
        <taxon>fabids</taxon>
        <taxon>Rosales</taxon>
        <taxon>Rosaceae</taxon>
        <taxon>Rosoideae</taxon>
        <taxon>Rosoideae incertae sedis</taxon>
        <taxon>Rubus</taxon>
    </lineage>
</organism>
<dbReference type="AlphaFoldDB" id="A0AAW1WJM7"/>
<name>A0AAW1WJM7_RUBAR</name>
<proteinExistence type="predicted"/>
<sequence>MDRDWSNLPKHLLDSVAERLLLPSDYMRFSLVCMSWYSVAKDNKSKRHRMAPPPMLLIYTGEEDLWKLYNTVDNKILDLQLQVPNKRICGSSKGWLILVDWNFVDKNLGVTLVNPFLRVKGRREKENSLIRLPPLTPPGWRKWVRVRRRNRDDWVERCQYYVHKATLSADPVSNANDCIVVVIYEERLRLAFIRLGKDTTWTYVDEKVCTSVRSRVVNGCCGIEEVARVEDKFYVLNHASELFAFEVTPLCNPDVELASCGLEAEVFIKRYLVEVNENVILMVQRYIQFDRTVGKRETRKFRIFEVNFDKCEWIEKHTLGDVALFVGDNSSVSVSALNFPSCQPNCIYFNHDRSRMGCEFPPHDFGVYNVENQSFLQPYTTHAQSLVEMTDRLPIWVVPTIQL</sequence>
<feature type="domain" description="F-box" evidence="1">
    <location>
        <begin position="8"/>
        <end position="49"/>
    </location>
</feature>
<dbReference type="InterPro" id="IPR036047">
    <property type="entry name" value="F-box-like_dom_sf"/>
</dbReference>
<dbReference type="SMART" id="SM00256">
    <property type="entry name" value="FBOX"/>
    <property type="match status" value="1"/>
</dbReference>
<evidence type="ECO:0000259" key="1">
    <source>
        <dbReference type="SMART" id="SM00256"/>
    </source>
</evidence>
<evidence type="ECO:0000313" key="3">
    <source>
        <dbReference type="Proteomes" id="UP001457282"/>
    </source>
</evidence>
<dbReference type="InterPro" id="IPR001810">
    <property type="entry name" value="F-box_dom"/>
</dbReference>
<comment type="caution">
    <text evidence="2">The sequence shown here is derived from an EMBL/GenBank/DDBJ whole genome shotgun (WGS) entry which is preliminary data.</text>
</comment>